<dbReference type="Proteomes" id="UP000226431">
    <property type="component" value="Unassembled WGS sequence"/>
</dbReference>
<dbReference type="EMBL" id="NJES01000083">
    <property type="protein sequence ID" value="PHH78350.1"/>
    <property type="molecule type" value="Genomic_DNA"/>
</dbReference>
<organism evidence="3 4">
    <name type="scientific">Ophiocordyceps camponoti-rufipedis</name>
    <dbReference type="NCBI Taxonomy" id="2004952"/>
    <lineage>
        <taxon>Eukaryota</taxon>
        <taxon>Fungi</taxon>
        <taxon>Dikarya</taxon>
        <taxon>Ascomycota</taxon>
        <taxon>Pezizomycotina</taxon>
        <taxon>Sordariomycetes</taxon>
        <taxon>Hypocreomycetidae</taxon>
        <taxon>Hypocreales</taxon>
        <taxon>Ophiocordycipitaceae</taxon>
        <taxon>Ophiocordyceps</taxon>
    </lineage>
</organism>
<keyword evidence="4" id="KW-1185">Reference proteome</keyword>
<proteinExistence type="predicted"/>
<reference evidence="3 4" key="1">
    <citation type="submission" date="2017-06" db="EMBL/GenBank/DDBJ databases">
        <title>Ant-infecting Ophiocordyceps genomes reveal a high diversity of potential behavioral manipulation genes and a possible major role for enterotoxins.</title>
        <authorList>
            <person name="De Bekker C."/>
            <person name="Evans H.C."/>
            <person name="Brachmann A."/>
            <person name="Hughes D.P."/>
        </authorList>
    </citation>
    <scope>NUCLEOTIDE SEQUENCE [LARGE SCALE GENOMIC DNA]</scope>
    <source>
        <strain evidence="3 4">Map16</strain>
    </source>
</reference>
<feature type="coiled-coil region" evidence="1">
    <location>
        <begin position="293"/>
        <end position="320"/>
    </location>
</feature>
<gene>
    <name evidence="3" type="ORF">CDD80_7036</name>
</gene>
<feature type="compositionally biased region" description="Acidic residues" evidence="2">
    <location>
        <begin position="474"/>
        <end position="489"/>
    </location>
</feature>
<feature type="region of interest" description="Disordered" evidence="2">
    <location>
        <begin position="57"/>
        <end position="132"/>
    </location>
</feature>
<feature type="compositionally biased region" description="Low complexity" evidence="2">
    <location>
        <begin position="63"/>
        <end position="80"/>
    </location>
</feature>
<dbReference type="OrthoDB" id="5428925at2759"/>
<dbReference type="AlphaFoldDB" id="A0A2C5ZEX7"/>
<evidence type="ECO:0000256" key="2">
    <source>
        <dbReference type="SAM" id="MobiDB-lite"/>
    </source>
</evidence>
<evidence type="ECO:0000313" key="4">
    <source>
        <dbReference type="Proteomes" id="UP000226431"/>
    </source>
</evidence>
<keyword evidence="1" id="KW-0175">Coiled coil</keyword>
<dbReference type="STRING" id="2004952.A0A2C5ZEX7"/>
<accession>A0A2C5ZEX7</accession>
<sequence length="546" mass="59600">MTPWNGAVSRPRPRSETKSIRGIISGPMPLSSLSGPVDDMSDDAYFVPWRASRHLDVERARKTTTTTTTTTTTGTGTSTGHGRSTIIKSALGKLLSRRKKPADRPTPIDTSPQHHRSDPLSETRPSNIFASKRAASLPVTEYDRALRSHSISPEDVLAIRSVGSSLHADSASRAEASDAINKLAHLAGSPPRPASSHGRRLRVADWTEDPDDIGRAITSDMRRRSRSVSAFPISVSAFVRPARRRSRDIFSWPTPPSSAVQDTTTTLTADEQEVDAGVVYRPRSRDEAAYAQLAKLNSRVTDLEARNAKLEQVVAKLADSLARLTSPLPRDEHPEAIVAMTQGPKLAADSEKTAPQTNSCGSRPLSLATVRNDSGKTMTADQYLSLVNLLETERSAREVLEGQIRSLSHQVYMTTSEVARRPSAVVSHGGVSAFDLDDDDDDDDDEEEEEDGVVEPIRSFSRCAASSQGRGWNDYDDEDEEADEDEEEETRERKAYRGSLDLEASAEEDVVEETVLKATARAMSLSRLTLSMTPFPVQRLPSGAVA</sequence>
<feature type="compositionally biased region" description="Acidic residues" evidence="2">
    <location>
        <begin position="435"/>
        <end position="453"/>
    </location>
</feature>
<evidence type="ECO:0000256" key="1">
    <source>
        <dbReference type="SAM" id="Coils"/>
    </source>
</evidence>
<evidence type="ECO:0000313" key="3">
    <source>
        <dbReference type="EMBL" id="PHH78350.1"/>
    </source>
</evidence>
<comment type="caution">
    <text evidence="3">The sequence shown here is derived from an EMBL/GenBank/DDBJ whole genome shotgun (WGS) entry which is preliminary data.</text>
</comment>
<feature type="compositionally biased region" description="Low complexity" evidence="2">
    <location>
        <begin position="25"/>
        <end position="35"/>
    </location>
</feature>
<feature type="region of interest" description="Disordered" evidence="2">
    <location>
        <begin position="1"/>
        <end position="35"/>
    </location>
</feature>
<protein>
    <submittedName>
        <fullName evidence="3">Uncharacterized protein</fullName>
    </submittedName>
</protein>
<feature type="region of interest" description="Disordered" evidence="2">
    <location>
        <begin position="420"/>
        <end position="508"/>
    </location>
</feature>
<name>A0A2C5ZEX7_9HYPO</name>